<sequence>MTDSTDGDAPEPTSVTRASDSSARDLDVIADVVAGDHAIASGATRATAAPSNAENTEKRQDAWTTEFDMLAALETANAAPPFPPPFPPALSPPTPDIPSAPSFDTPPPSPFFPAERRLKELFGVLTNPNADVVMIEILNYDFRPLQSWLASNLAPTRPVGPFVVMKATARKPTSAVPMSRREHFFKEGLNHLFLACYEHRGKFQGSFFVDWYSIGDSGPPVSYFSGSRQLEQRARDSCDRVRKDFQLPLDFDLAFAKEMGAVKVSEEARKTAFRRWMDERVVARFCRYAEDGGLEIRRAGAGVVLDETIPGWVAPWMAARGLV</sequence>
<evidence type="ECO:0000313" key="2">
    <source>
        <dbReference type="EMBL" id="TKA26099.1"/>
    </source>
</evidence>
<reference evidence="2 3" key="1">
    <citation type="submission" date="2017-03" db="EMBL/GenBank/DDBJ databases">
        <title>Genomes of endolithic fungi from Antarctica.</title>
        <authorList>
            <person name="Coleine C."/>
            <person name="Masonjones S."/>
            <person name="Stajich J.E."/>
        </authorList>
    </citation>
    <scope>NUCLEOTIDE SEQUENCE [LARGE SCALE GENOMIC DNA]</scope>
    <source>
        <strain evidence="2 3">CCFEE 6315</strain>
    </source>
</reference>
<dbReference type="AlphaFoldDB" id="A0A4V5N434"/>
<keyword evidence="3" id="KW-1185">Reference proteome</keyword>
<comment type="caution">
    <text evidence="2">The sequence shown here is derived from an EMBL/GenBank/DDBJ whole genome shotgun (WGS) entry which is preliminary data.</text>
</comment>
<feature type="compositionally biased region" description="Pro residues" evidence="1">
    <location>
        <begin position="80"/>
        <end position="105"/>
    </location>
</feature>
<feature type="region of interest" description="Disordered" evidence="1">
    <location>
        <begin position="79"/>
        <end position="105"/>
    </location>
</feature>
<gene>
    <name evidence="2" type="ORF">B0A50_04595</name>
</gene>
<proteinExistence type="predicted"/>
<feature type="region of interest" description="Disordered" evidence="1">
    <location>
        <begin position="1"/>
        <end position="25"/>
    </location>
</feature>
<accession>A0A4V5N434</accession>
<organism evidence="2 3">
    <name type="scientific">Salinomyces thailandicus</name>
    <dbReference type="NCBI Taxonomy" id="706561"/>
    <lineage>
        <taxon>Eukaryota</taxon>
        <taxon>Fungi</taxon>
        <taxon>Dikarya</taxon>
        <taxon>Ascomycota</taxon>
        <taxon>Pezizomycotina</taxon>
        <taxon>Dothideomycetes</taxon>
        <taxon>Dothideomycetidae</taxon>
        <taxon>Mycosphaerellales</taxon>
        <taxon>Teratosphaeriaceae</taxon>
        <taxon>Salinomyces</taxon>
    </lineage>
</organism>
<dbReference type="Proteomes" id="UP000308549">
    <property type="component" value="Unassembled WGS sequence"/>
</dbReference>
<dbReference type="EMBL" id="NAJL01000030">
    <property type="protein sequence ID" value="TKA26099.1"/>
    <property type="molecule type" value="Genomic_DNA"/>
</dbReference>
<name>A0A4V5N434_9PEZI</name>
<evidence type="ECO:0000313" key="3">
    <source>
        <dbReference type="Proteomes" id="UP000308549"/>
    </source>
</evidence>
<protein>
    <submittedName>
        <fullName evidence="2">Uncharacterized protein</fullName>
    </submittedName>
</protein>
<evidence type="ECO:0000256" key="1">
    <source>
        <dbReference type="SAM" id="MobiDB-lite"/>
    </source>
</evidence>